<dbReference type="GO" id="GO:0004803">
    <property type="term" value="F:transposase activity"/>
    <property type="evidence" value="ECO:0007669"/>
    <property type="project" value="InterPro"/>
</dbReference>
<dbReference type="GO" id="GO:0003677">
    <property type="term" value="F:DNA binding"/>
    <property type="evidence" value="ECO:0007669"/>
    <property type="project" value="InterPro"/>
</dbReference>
<dbReference type="RefSeq" id="WP_119750380.1">
    <property type="nucleotide sequence ID" value="NZ_QVRA01000041.1"/>
</dbReference>
<organism evidence="2 3">
    <name type="scientific">Sphingobium terrigena</name>
    <dbReference type="NCBI Taxonomy" id="2304063"/>
    <lineage>
        <taxon>Bacteria</taxon>
        <taxon>Pseudomonadati</taxon>
        <taxon>Pseudomonadota</taxon>
        <taxon>Alphaproteobacteria</taxon>
        <taxon>Sphingomonadales</taxon>
        <taxon>Sphingomonadaceae</taxon>
        <taxon>Sphingobium</taxon>
    </lineage>
</organism>
<protein>
    <recommendedName>
        <fullName evidence="1">Transposase IS4-like domain-containing protein</fullName>
    </recommendedName>
</protein>
<dbReference type="InterPro" id="IPR002559">
    <property type="entry name" value="Transposase_11"/>
</dbReference>
<dbReference type="EMBL" id="QVRA01000041">
    <property type="protein sequence ID" value="RJG51759.1"/>
    <property type="molecule type" value="Genomic_DNA"/>
</dbReference>
<gene>
    <name evidence="2" type="ORF">D0Z70_22845</name>
</gene>
<evidence type="ECO:0000259" key="1">
    <source>
        <dbReference type="Pfam" id="PF01609"/>
    </source>
</evidence>
<comment type="caution">
    <text evidence="2">The sequence shown here is derived from an EMBL/GenBank/DDBJ whole genome shotgun (WGS) entry which is preliminary data.</text>
</comment>
<dbReference type="GO" id="GO:0006313">
    <property type="term" value="P:DNA transposition"/>
    <property type="evidence" value="ECO:0007669"/>
    <property type="project" value="InterPro"/>
</dbReference>
<keyword evidence="3" id="KW-1185">Reference proteome</keyword>
<dbReference type="Pfam" id="PF01609">
    <property type="entry name" value="DDE_Tnp_1"/>
    <property type="match status" value="1"/>
</dbReference>
<reference evidence="2 3" key="1">
    <citation type="submission" date="2018-08" db="EMBL/GenBank/DDBJ databases">
        <title>Sphingobium sp. EO9.</title>
        <authorList>
            <person name="Park Y."/>
            <person name="Kim K.H."/>
            <person name="Jeon C.O."/>
        </authorList>
    </citation>
    <scope>NUCLEOTIDE SEQUENCE [LARGE SCALE GENOMIC DNA]</scope>
    <source>
        <strain evidence="2 3">EO9</strain>
    </source>
</reference>
<proteinExistence type="predicted"/>
<dbReference type="Proteomes" id="UP000283469">
    <property type="component" value="Unassembled WGS sequence"/>
</dbReference>
<name>A0A418YL84_9SPHN</name>
<feature type="domain" description="Transposase IS4-like" evidence="1">
    <location>
        <begin position="27"/>
        <end position="62"/>
    </location>
</feature>
<evidence type="ECO:0000313" key="2">
    <source>
        <dbReference type="EMBL" id="RJG51759.1"/>
    </source>
</evidence>
<accession>A0A418YL84</accession>
<evidence type="ECO:0000313" key="3">
    <source>
        <dbReference type="Proteomes" id="UP000283469"/>
    </source>
</evidence>
<sequence>MTVKRLLKSWATPPVSSPIACSFFARTLYKVRGRIEQGFGRLKRFKRVALRCEKTAENYRSIVSFAAGLCLIKFVHTA</sequence>
<dbReference type="AlphaFoldDB" id="A0A418YL84"/>